<dbReference type="EMBL" id="JACNJH010000131">
    <property type="protein sequence ID" value="MBC8361359.1"/>
    <property type="molecule type" value="Genomic_DNA"/>
</dbReference>
<reference evidence="1 2" key="1">
    <citation type="submission" date="2020-08" db="EMBL/GenBank/DDBJ databases">
        <title>Bridging the membrane lipid divide: bacteria of the FCB group superphylum have the potential to synthesize archaeal ether lipids.</title>
        <authorList>
            <person name="Villanueva L."/>
            <person name="Von Meijenfeldt F.A.B."/>
            <person name="Westbye A.B."/>
            <person name="Yadav S."/>
            <person name="Hopmans E.C."/>
            <person name="Dutilh B.E."/>
            <person name="Sinninghe Damste J.S."/>
        </authorList>
    </citation>
    <scope>NUCLEOTIDE SEQUENCE [LARGE SCALE GENOMIC DNA]</scope>
    <source>
        <strain evidence="1">NIOZ-UU30</strain>
    </source>
</reference>
<accession>A0A8J6TLL9</accession>
<protein>
    <submittedName>
        <fullName evidence="1">Uncharacterized protein</fullName>
    </submittedName>
</protein>
<gene>
    <name evidence="1" type="ORF">H8E23_08180</name>
</gene>
<comment type="caution">
    <text evidence="1">The sequence shown here is derived from an EMBL/GenBank/DDBJ whole genome shotgun (WGS) entry which is preliminary data.</text>
</comment>
<evidence type="ECO:0000313" key="2">
    <source>
        <dbReference type="Proteomes" id="UP000603434"/>
    </source>
</evidence>
<proteinExistence type="predicted"/>
<dbReference type="Proteomes" id="UP000603434">
    <property type="component" value="Unassembled WGS sequence"/>
</dbReference>
<name>A0A8J6TLL9_9BACT</name>
<organism evidence="1 2">
    <name type="scientific">Candidatus Desulfatibia profunda</name>
    <dbReference type="NCBI Taxonomy" id="2841695"/>
    <lineage>
        <taxon>Bacteria</taxon>
        <taxon>Pseudomonadati</taxon>
        <taxon>Thermodesulfobacteriota</taxon>
        <taxon>Desulfobacteria</taxon>
        <taxon>Desulfobacterales</taxon>
        <taxon>Desulfobacterales incertae sedis</taxon>
        <taxon>Candidatus Desulfatibia</taxon>
    </lineage>
</organism>
<evidence type="ECO:0000313" key="1">
    <source>
        <dbReference type="EMBL" id="MBC8361359.1"/>
    </source>
</evidence>
<dbReference type="AlphaFoldDB" id="A0A8J6TLL9"/>
<sequence length="60" mass="6653">MSIDKIQALINNMEPQEAASALTIVIKNLFPLLDEDVRIRFVMNLIGDSGDDKVSSLVHL</sequence>